<name>A0A8H5HM80_9AGAR</name>
<dbReference type="Proteomes" id="UP000565441">
    <property type="component" value="Unassembled WGS sequence"/>
</dbReference>
<dbReference type="EMBL" id="JAACJP010000003">
    <property type="protein sequence ID" value="KAF5385948.1"/>
    <property type="molecule type" value="Genomic_DNA"/>
</dbReference>
<dbReference type="Gene3D" id="3.80.10.10">
    <property type="entry name" value="Ribonuclease Inhibitor"/>
    <property type="match status" value="1"/>
</dbReference>
<comment type="caution">
    <text evidence="1">The sequence shown here is derived from an EMBL/GenBank/DDBJ whole genome shotgun (WGS) entry which is preliminary data.</text>
</comment>
<dbReference type="SUPFAM" id="SSF52047">
    <property type="entry name" value="RNI-like"/>
    <property type="match status" value="1"/>
</dbReference>
<dbReference type="InterPro" id="IPR013101">
    <property type="entry name" value="LRR_PRU1-like"/>
</dbReference>
<dbReference type="Pfam" id="PF07723">
    <property type="entry name" value="LRR_2"/>
    <property type="match status" value="1"/>
</dbReference>
<keyword evidence="2" id="KW-1185">Reference proteome</keyword>
<accession>A0A8H5HM80</accession>
<gene>
    <name evidence="1" type="ORF">D9615_002663</name>
</gene>
<organism evidence="1 2">
    <name type="scientific">Tricholomella constricta</name>
    <dbReference type="NCBI Taxonomy" id="117010"/>
    <lineage>
        <taxon>Eukaryota</taxon>
        <taxon>Fungi</taxon>
        <taxon>Dikarya</taxon>
        <taxon>Basidiomycota</taxon>
        <taxon>Agaricomycotina</taxon>
        <taxon>Agaricomycetes</taxon>
        <taxon>Agaricomycetidae</taxon>
        <taxon>Agaricales</taxon>
        <taxon>Tricholomatineae</taxon>
        <taxon>Lyophyllaceae</taxon>
        <taxon>Tricholomella</taxon>
    </lineage>
</organism>
<dbReference type="InterPro" id="IPR032675">
    <property type="entry name" value="LRR_dom_sf"/>
</dbReference>
<dbReference type="OrthoDB" id="2870744at2759"/>
<sequence length="606" mass="67845">MFWLDFTTSSPRHSAERSHFTPPGDLLIEIASALESRADVLNLSLTSRYVYSNIAAVLYETVTLNSLEQCTRTLTMLQRRPDIARHVRELVIRPHSNNEVRHGVAVSLLASAAVRETAATQRLDALTKFIWDGDEKPYHEDMWFALRMGCPQLRYIGTSVGRYLPMHNSHLFDFVDLIGFSLTLKHGFYETHMDMFLDEDNASSRQMWDMLIQRCPNLEELIIEGVSTLPTDVHALVEGRWPKLRKLALGDVSIDWIPGLLAQGEKRPFITFLEAHPTLDSLSLSRYTIQPAHLATLDPGSLQLSSFSGTLQQLQALPYLQSHLKSVTFRDSMQTRETSAQAVASLLQGFSHLTDLKISFNLHSMYDSGNLLRSLISSCPHLRKLELTCGNKPSFQLDSFSKTVRGFPKLRTLHLTIVKYPGDEALSAGAARIAKANPRLTKFSLTFIPPAYPLPLPFSLPYLPIPFPTRASGSFELTCDHHGLPLSLIGFEHFRLTWPWGLGVSSRSRRYERDLRPLSAPGRRKSGWRSVLGLVFERSSAGEEMRMIIFCGLLVSLAVWGFASNRAKPEEVVRAAKAVRRPAVQGVVRFSRASLAVAAPLATVTA</sequence>
<evidence type="ECO:0000313" key="2">
    <source>
        <dbReference type="Proteomes" id="UP000565441"/>
    </source>
</evidence>
<evidence type="ECO:0000313" key="1">
    <source>
        <dbReference type="EMBL" id="KAF5385948.1"/>
    </source>
</evidence>
<dbReference type="AlphaFoldDB" id="A0A8H5HM80"/>
<evidence type="ECO:0008006" key="3">
    <source>
        <dbReference type="Google" id="ProtNLM"/>
    </source>
</evidence>
<proteinExistence type="predicted"/>
<protein>
    <recommendedName>
        <fullName evidence="3">F-box domain-containing protein</fullName>
    </recommendedName>
</protein>
<reference evidence="1 2" key="1">
    <citation type="journal article" date="2020" name="ISME J.">
        <title>Uncovering the hidden diversity of litter-decomposition mechanisms in mushroom-forming fungi.</title>
        <authorList>
            <person name="Floudas D."/>
            <person name="Bentzer J."/>
            <person name="Ahren D."/>
            <person name="Johansson T."/>
            <person name="Persson P."/>
            <person name="Tunlid A."/>
        </authorList>
    </citation>
    <scope>NUCLEOTIDE SEQUENCE [LARGE SCALE GENOMIC DNA]</scope>
    <source>
        <strain evidence="1 2">CBS 661.87</strain>
    </source>
</reference>